<gene>
    <name evidence="2" type="ORF">K491DRAFT_690438</name>
</gene>
<name>A0A6A6TDL2_9PLEO</name>
<dbReference type="PROSITE" id="PS50011">
    <property type="entry name" value="PROTEIN_KINASE_DOM"/>
    <property type="match status" value="1"/>
</dbReference>
<dbReference type="InterPro" id="IPR000719">
    <property type="entry name" value="Prot_kinase_dom"/>
</dbReference>
<sequence length="214" mass="23845">MSSNPSQPSSVFLYTQTTVENEGTETTQAQTVVPRSSHRLAPHADFIQFLALCQKLKTPFRLLDRHDGLDSLGEGGQGAISQSLYNSDISFAYKRTTLAGTAQDTETREGLLYDIWTTELWVLQKLSIVKHPNLVALQGLALEVHVETPGQTDRFSVQPVLMFEKAKYGSLPNFMRTNREWIPWEIRVHICASIGMAVAILHELGTSHEVSGSF</sequence>
<evidence type="ECO:0000313" key="2">
    <source>
        <dbReference type="EMBL" id="KAF2658085.1"/>
    </source>
</evidence>
<protein>
    <recommendedName>
        <fullName evidence="1">Protein kinase domain-containing protein</fullName>
    </recommendedName>
</protein>
<feature type="domain" description="Protein kinase" evidence="1">
    <location>
        <begin position="66"/>
        <end position="214"/>
    </location>
</feature>
<reference evidence="2" key="1">
    <citation type="journal article" date="2020" name="Stud. Mycol.">
        <title>101 Dothideomycetes genomes: a test case for predicting lifestyles and emergence of pathogens.</title>
        <authorList>
            <person name="Haridas S."/>
            <person name="Albert R."/>
            <person name="Binder M."/>
            <person name="Bloem J."/>
            <person name="Labutti K."/>
            <person name="Salamov A."/>
            <person name="Andreopoulos B."/>
            <person name="Baker S."/>
            <person name="Barry K."/>
            <person name="Bills G."/>
            <person name="Bluhm B."/>
            <person name="Cannon C."/>
            <person name="Castanera R."/>
            <person name="Culley D."/>
            <person name="Daum C."/>
            <person name="Ezra D."/>
            <person name="Gonzalez J."/>
            <person name="Henrissat B."/>
            <person name="Kuo A."/>
            <person name="Liang C."/>
            <person name="Lipzen A."/>
            <person name="Lutzoni F."/>
            <person name="Magnuson J."/>
            <person name="Mondo S."/>
            <person name="Nolan M."/>
            <person name="Ohm R."/>
            <person name="Pangilinan J."/>
            <person name="Park H.-J."/>
            <person name="Ramirez L."/>
            <person name="Alfaro M."/>
            <person name="Sun H."/>
            <person name="Tritt A."/>
            <person name="Yoshinaga Y."/>
            <person name="Zwiers L.-H."/>
            <person name="Turgeon B."/>
            <person name="Goodwin S."/>
            <person name="Spatafora J."/>
            <person name="Crous P."/>
            <person name="Grigoriev I."/>
        </authorList>
    </citation>
    <scope>NUCLEOTIDE SEQUENCE</scope>
    <source>
        <strain evidence="2">CBS 122681</strain>
    </source>
</reference>
<dbReference type="Gene3D" id="1.10.510.10">
    <property type="entry name" value="Transferase(Phosphotransferase) domain 1"/>
    <property type="match status" value="1"/>
</dbReference>
<evidence type="ECO:0000259" key="1">
    <source>
        <dbReference type="PROSITE" id="PS50011"/>
    </source>
</evidence>
<organism evidence="2 3">
    <name type="scientific">Lophiostoma macrostomum CBS 122681</name>
    <dbReference type="NCBI Taxonomy" id="1314788"/>
    <lineage>
        <taxon>Eukaryota</taxon>
        <taxon>Fungi</taxon>
        <taxon>Dikarya</taxon>
        <taxon>Ascomycota</taxon>
        <taxon>Pezizomycotina</taxon>
        <taxon>Dothideomycetes</taxon>
        <taxon>Pleosporomycetidae</taxon>
        <taxon>Pleosporales</taxon>
        <taxon>Lophiostomataceae</taxon>
        <taxon>Lophiostoma</taxon>
    </lineage>
</organism>
<dbReference type="GO" id="GO:0004672">
    <property type="term" value="F:protein kinase activity"/>
    <property type="evidence" value="ECO:0007669"/>
    <property type="project" value="InterPro"/>
</dbReference>
<dbReference type="InterPro" id="IPR011009">
    <property type="entry name" value="Kinase-like_dom_sf"/>
</dbReference>
<accession>A0A6A6TDL2</accession>
<proteinExistence type="predicted"/>
<evidence type="ECO:0000313" key="3">
    <source>
        <dbReference type="Proteomes" id="UP000799324"/>
    </source>
</evidence>
<dbReference type="SUPFAM" id="SSF56112">
    <property type="entry name" value="Protein kinase-like (PK-like)"/>
    <property type="match status" value="1"/>
</dbReference>
<dbReference type="EMBL" id="MU004318">
    <property type="protein sequence ID" value="KAF2658085.1"/>
    <property type="molecule type" value="Genomic_DNA"/>
</dbReference>
<dbReference type="AlphaFoldDB" id="A0A6A6TDL2"/>
<dbReference type="OrthoDB" id="626167at2759"/>
<dbReference type="Proteomes" id="UP000799324">
    <property type="component" value="Unassembled WGS sequence"/>
</dbReference>
<keyword evidence="3" id="KW-1185">Reference proteome</keyword>
<dbReference type="GO" id="GO:0005524">
    <property type="term" value="F:ATP binding"/>
    <property type="evidence" value="ECO:0007669"/>
    <property type="project" value="InterPro"/>
</dbReference>